<comment type="subcellular location">
    <subcellularLocation>
        <location evidence="1">Cell inner membrane</location>
    </subcellularLocation>
</comment>
<evidence type="ECO:0000256" key="4">
    <source>
        <dbReference type="ARBA" id="ARBA00022475"/>
    </source>
</evidence>
<accession>A0A9X0QZP8</accession>
<dbReference type="PANTHER" id="PTHR38831">
    <property type="entry name" value="TYPE II SECRETION SYSTEM PROTEIN K"/>
    <property type="match status" value="1"/>
</dbReference>
<organism evidence="11 12">
    <name type="scientific">Siccirubricoccus deserti</name>
    <dbReference type="NCBI Taxonomy" id="2013562"/>
    <lineage>
        <taxon>Bacteria</taxon>
        <taxon>Pseudomonadati</taxon>
        <taxon>Pseudomonadota</taxon>
        <taxon>Alphaproteobacteria</taxon>
        <taxon>Acetobacterales</taxon>
        <taxon>Roseomonadaceae</taxon>
        <taxon>Siccirubricoccus</taxon>
    </lineage>
</organism>
<evidence type="ECO:0000259" key="10">
    <source>
        <dbReference type="Pfam" id="PF21687"/>
    </source>
</evidence>
<evidence type="ECO:0000256" key="2">
    <source>
        <dbReference type="ARBA" id="ARBA00007246"/>
    </source>
</evidence>
<feature type="domain" description="T2SS protein K first SAM-like" evidence="10">
    <location>
        <begin position="97"/>
        <end position="188"/>
    </location>
</feature>
<dbReference type="PANTHER" id="PTHR38831:SF2">
    <property type="entry name" value="TYPE II SECRETION SYSTEM PROTEIN K"/>
    <property type="match status" value="1"/>
</dbReference>
<protein>
    <submittedName>
        <fullName evidence="11">General secretion pathway protein GspK</fullName>
    </submittedName>
</protein>
<keyword evidence="3" id="KW-0813">Transport</keyword>
<keyword evidence="12" id="KW-1185">Reference proteome</keyword>
<keyword evidence="6" id="KW-0812">Transmembrane</keyword>
<evidence type="ECO:0000256" key="8">
    <source>
        <dbReference type="ARBA" id="ARBA00022989"/>
    </source>
</evidence>
<name>A0A9X0QZP8_9PROT</name>
<dbReference type="InterPro" id="IPR038072">
    <property type="entry name" value="GspK_central_sf"/>
</dbReference>
<evidence type="ECO:0000256" key="1">
    <source>
        <dbReference type="ARBA" id="ARBA00004533"/>
    </source>
</evidence>
<dbReference type="GO" id="GO:0005886">
    <property type="term" value="C:plasma membrane"/>
    <property type="evidence" value="ECO:0007669"/>
    <property type="project" value="UniProtKB-SubCell"/>
</dbReference>
<dbReference type="GO" id="GO:0009306">
    <property type="term" value="P:protein secretion"/>
    <property type="evidence" value="ECO:0007669"/>
    <property type="project" value="InterPro"/>
</dbReference>
<comment type="caution">
    <text evidence="11">The sequence shown here is derived from an EMBL/GenBank/DDBJ whole genome shotgun (WGS) entry which is preliminary data.</text>
</comment>
<comment type="similarity">
    <text evidence="2">Belongs to the GSP K family.</text>
</comment>
<gene>
    <name evidence="11" type="ORF">H7965_16925</name>
</gene>
<evidence type="ECO:0000256" key="5">
    <source>
        <dbReference type="ARBA" id="ARBA00022519"/>
    </source>
</evidence>
<evidence type="ECO:0000313" key="11">
    <source>
        <dbReference type="EMBL" id="MBC4017001.1"/>
    </source>
</evidence>
<keyword evidence="5" id="KW-0997">Cell inner membrane</keyword>
<dbReference type="SUPFAM" id="SSF158544">
    <property type="entry name" value="GspK insert domain-like"/>
    <property type="match status" value="1"/>
</dbReference>
<sequence length="265" mass="28497">MTRQRGFALVTVLWALAFLSLLGTGLLANARLNTQRVRNLLDAAAAEAAAEAALHQTIFALLDTSERRWRPDGQVRLLAHGTHRIEVRVEDENGKVNPNLASPELLQALLLQLGVDRRGAAALAAAIVAWRSPVFGPDQQRARAQPYAAAGRDVMPPGTPFETLDELAEVLGMTPALLARLKPHLTLFTTSDPDVSARDPVVAAALGVKARGAATADSGEGTGVITVTISVQGARRTRYAERVSLRTNALTEIRRYEILAREPLP</sequence>
<evidence type="ECO:0000256" key="6">
    <source>
        <dbReference type="ARBA" id="ARBA00022692"/>
    </source>
</evidence>
<evidence type="ECO:0000256" key="3">
    <source>
        <dbReference type="ARBA" id="ARBA00022448"/>
    </source>
</evidence>
<dbReference type="InterPro" id="IPR005628">
    <property type="entry name" value="GspK"/>
</dbReference>
<evidence type="ECO:0000313" key="12">
    <source>
        <dbReference type="Proteomes" id="UP000600101"/>
    </source>
</evidence>
<dbReference type="EMBL" id="JACOMF010000021">
    <property type="protein sequence ID" value="MBC4017001.1"/>
    <property type="molecule type" value="Genomic_DNA"/>
</dbReference>
<dbReference type="InterPro" id="IPR049031">
    <property type="entry name" value="T2SSK_SAM-like_1st"/>
</dbReference>
<keyword evidence="8" id="KW-1133">Transmembrane helix</keyword>
<dbReference type="Proteomes" id="UP000600101">
    <property type="component" value="Unassembled WGS sequence"/>
</dbReference>
<dbReference type="RefSeq" id="WP_186771767.1">
    <property type="nucleotide sequence ID" value="NZ_JACOMF010000021.1"/>
</dbReference>
<evidence type="ECO:0000256" key="7">
    <source>
        <dbReference type="ARBA" id="ARBA00022927"/>
    </source>
</evidence>
<proteinExistence type="inferred from homology"/>
<dbReference type="Gene3D" id="1.10.40.60">
    <property type="entry name" value="EpsJ-like"/>
    <property type="match status" value="1"/>
</dbReference>
<evidence type="ECO:0000256" key="9">
    <source>
        <dbReference type="ARBA" id="ARBA00023136"/>
    </source>
</evidence>
<keyword evidence="9" id="KW-0472">Membrane</keyword>
<keyword evidence="7" id="KW-0653">Protein transport</keyword>
<dbReference type="Pfam" id="PF21687">
    <property type="entry name" value="T2SSK_1st"/>
    <property type="match status" value="1"/>
</dbReference>
<keyword evidence="4" id="KW-1003">Cell membrane</keyword>
<dbReference type="AlphaFoldDB" id="A0A9X0QZP8"/>
<reference evidence="11" key="1">
    <citation type="submission" date="2020-08" db="EMBL/GenBank/DDBJ databases">
        <authorList>
            <person name="Hu Y."/>
            <person name="Nguyen S.V."/>
            <person name="Li F."/>
            <person name="Fanning S."/>
        </authorList>
    </citation>
    <scope>NUCLEOTIDE SEQUENCE</scope>
    <source>
        <strain evidence="11">SYSU D8009</strain>
    </source>
</reference>